<comment type="caution">
    <text evidence="11">The sequence shown here is derived from an EMBL/GenBank/DDBJ whole genome shotgun (WGS) entry which is preliminary data.</text>
</comment>
<evidence type="ECO:0000256" key="6">
    <source>
        <dbReference type="ARBA" id="ARBA00022927"/>
    </source>
</evidence>
<evidence type="ECO:0000256" key="1">
    <source>
        <dbReference type="ARBA" id="ARBA00004533"/>
    </source>
</evidence>
<comment type="subcellular location">
    <subcellularLocation>
        <location evidence="1">Cell inner membrane</location>
    </subcellularLocation>
</comment>
<reference evidence="11 12" key="1">
    <citation type="submission" date="2024-09" db="EMBL/GenBank/DDBJ databases">
        <authorList>
            <person name="Zhang Z.-H."/>
        </authorList>
    </citation>
    <scope>NUCLEOTIDE SEQUENCE [LARGE SCALE GENOMIC DNA]</scope>
    <source>
        <strain evidence="11 12">HHTR114</strain>
    </source>
</reference>
<proteinExistence type="predicted"/>
<evidence type="ECO:0000313" key="12">
    <source>
        <dbReference type="Proteomes" id="UP001596116"/>
    </source>
</evidence>
<name>A0ABW1KXC3_9PROT</name>
<dbReference type="Proteomes" id="UP001596116">
    <property type="component" value="Unassembled WGS sequence"/>
</dbReference>
<evidence type="ECO:0000259" key="10">
    <source>
        <dbReference type="Pfam" id="PF11356"/>
    </source>
</evidence>
<sequence>MAGFQLHSDLGAPAFLRGAKARTLAPRIAEWVLIALIAFLLARAAIAFFAPLPVPAGDQMAALPATAKTSAAVEGRNPFPKAVIDPTVVETGPELAETALDLTLTGVWPEAGDGSAIIQRPDGKQRRFAVGDEIVSGVRLVAVYSDQVVIEQNGVRESLRFESKAPIDRVARPAHNADAQTQRPAPAEDKIQNAAPGVPFSISPGLDSAGQPAIIFSAGENRAAFEASGLQEGDILRSVNGSPPSMEPAELAAMMSQFMKSGAATLVVERNGALETIQLSKDG</sequence>
<keyword evidence="6" id="KW-0653">Protein transport</keyword>
<dbReference type="RefSeq" id="WP_379882018.1">
    <property type="nucleotide sequence ID" value="NZ_JBHPON010000002.1"/>
</dbReference>
<keyword evidence="2" id="KW-0813">Transport</keyword>
<evidence type="ECO:0000256" key="5">
    <source>
        <dbReference type="ARBA" id="ARBA00022692"/>
    </source>
</evidence>
<organism evidence="11 12">
    <name type="scientific">Hyphococcus aureus</name>
    <dbReference type="NCBI Taxonomy" id="2666033"/>
    <lineage>
        <taxon>Bacteria</taxon>
        <taxon>Pseudomonadati</taxon>
        <taxon>Pseudomonadota</taxon>
        <taxon>Alphaproteobacteria</taxon>
        <taxon>Parvularculales</taxon>
        <taxon>Parvularculaceae</taxon>
        <taxon>Hyphococcus</taxon>
    </lineage>
</organism>
<dbReference type="InterPro" id="IPR036034">
    <property type="entry name" value="PDZ_sf"/>
</dbReference>
<dbReference type="EMBL" id="JBHPON010000002">
    <property type="protein sequence ID" value="MFC6036740.1"/>
    <property type="molecule type" value="Genomic_DNA"/>
</dbReference>
<gene>
    <name evidence="11" type="ORF">ACFMB1_14370</name>
</gene>
<evidence type="ECO:0000256" key="7">
    <source>
        <dbReference type="ARBA" id="ARBA00022989"/>
    </source>
</evidence>
<evidence type="ECO:0000256" key="9">
    <source>
        <dbReference type="SAM" id="Phobius"/>
    </source>
</evidence>
<protein>
    <submittedName>
        <fullName evidence="11">Type II secretion system protein N</fullName>
    </submittedName>
</protein>
<evidence type="ECO:0000256" key="4">
    <source>
        <dbReference type="ARBA" id="ARBA00022519"/>
    </source>
</evidence>
<keyword evidence="5 9" id="KW-0812">Transmembrane</keyword>
<feature type="transmembrane region" description="Helical" evidence="9">
    <location>
        <begin position="28"/>
        <end position="50"/>
    </location>
</feature>
<dbReference type="Gene3D" id="2.30.30.830">
    <property type="match status" value="1"/>
</dbReference>
<dbReference type="Gene3D" id="2.30.42.10">
    <property type="match status" value="1"/>
</dbReference>
<evidence type="ECO:0000256" key="8">
    <source>
        <dbReference type="ARBA" id="ARBA00023136"/>
    </source>
</evidence>
<evidence type="ECO:0000256" key="3">
    <source>
        <dbReference type="ARBA" id="ARBA00022475"/>
    </source>
</evidence>
<keyword evidence="3" id="KW-1003">Cell membrane</keyword>
<evidence type="ECO:0000256" key="2">
    <source>
        <dbReference type="ARBA" id="ARBA00022448"/>
    </source>
</evidence>
<evidence type="ECO:0000313" key="11">
    <source>
        <dbReference type="EMBL" id="MFC6036740.1"/>
    </source>
</evidence>
<feature type="domain" description="Type II secretion system protein GspC N-terminal" evidence="10">
    <location>
        <begin position="31"/>
        <end position="161"/>
    </location>
</feature>
<accession>A0ABW1KXC3</accession>
<dbReference type="SUPFAM" id="SSF50156">
    <property type="entry name" value="PDZ domain-like"/>
    <property type="match status" value="1"/>
</dbReference>
<dbReference type="Pfam" id="PF11356">
    <property type="entry name" value="T2SSC"/>
    <property type="match status" value="1"/>
</dbReference>
<keyword evidence="7 9" id="KW-1133">Transmembrane helix</keyword>
<keyword evidence="4" id="KW-0997">Cell inner membrane</keyword>
<dbReference type="InterPro" id="IPR024961">
    <property type="entry name" value="T2SS_GspC_N"/>
</dbReference>
<keyword evidence="8 9" id="KW-0472">Membrane</keyword>
<keyword evidence="12" id="KW-1185">Reference proteome</keyword>